<sequence length="501" mass="55712">MDHFRVEPVCVMDAHSGGAHLVLTIGFIFSGAVDRAQIESAVKVLVGKWPVLGARLRRSSSNSQALEALIPDSQHAVLATTFYVSALPTTNFEPPNPPSKTTPKGIHQVETLPARTSTITTQRLSRNLELYFEKSQPTLEELISSESSAFRLHVSCLADATVFAFTFPHVLMDASAAGSVMRGLVSVLEGKAPLDELEGDPWADFVNTTRPGADLNLRGWTTYGPSDFMASAETERMDLERDGPISQRTIYFPPAEIARLKEQAMRELKVLGLEVPLLSSGDVIVAWLYKNFYGDEQYDADRTSRLIYVLDARKRLPEAFPPDKVYLKNAYILNVTSKYANCKIRDMSLGEIARLVRELVTEGSKRETVLDHLQWKHDHAGEVQVPVPSGERVLFASNWLMFGFGGLNISKAVKPGTGTGEVLDIYWCMPGIPRGCVTFRSSDGGINAVFDWAEVNWTSGSIGKYAIENMKTKKSKKGKAMKRLRIHSLFSWYRRLIATRH</sequence>
<protein>
    <submittedName>
        <fullName evidence="1">Transferase domain-containing protein</fullName>
    </submittedName>
</protein>
<dbReference type="Pfam" id="PF02458">
    <property type="entry name" value="Transferase"/>
    <property type="match status" value="1"/>
</dbReference>
<gene>
    <name evidence="1" type="ORF">RhiXN_05385</name>
</gene>
<dbReference type="Proteomes" id="UP000650533">
    <property type="component" value="Chromosome 2"/>
</dbReference>
<dbReference type="GO" id="GO:0016740">
    <property type="term" value="F:transferase activity"/>
    <property type="evidence" value="ECO:0007669"/>
    <property type="project" value="UniProtKB-KW"/>
</dbReference>
<evidence type="ECO:0000313" key="1">
    <source>
        <dbReference type="EMBL" id="QRW17383.1"/>
    </source>
</evidence>
<dbReference type="GeneID" id="67027664"/>
<dbReference type="InterPro" id="IPR023213">
    <property type="entry name" value="CAT-like_dom_sf"/>
</dbReference>
<dbReference type="AlphaFoldDB" id="A0A8H8SUR7"/>
<dbReference type="KEGG" id="rsx:RhiXN_05385"/>
<proteinExistence type="predicted"/>
<accession>A0A8H8SUR7</accession>
<dbReference type="RefSeq" id="XP_043177620.1">
    <property type="nucleotide sequence ID" value="XM_043325201.1"/>
</dbReference>
<evidence type="ECO:0000313" key="2">
    <source>
        <dbReference type="Proteomes" id="UP000650533"/>
    </source>
</evidence>
<reference evidence="1" key="1">
    <citation type="submission" date="2020-05" db="EMBL/GenBank/DDBJ databases">
        <title>Evolutionary and genomic comparisons of hybrid uninucleate and nonhybrid Rhizoctonia fungi.</title>
        <authorList>
            <person name="Li C."/>
            <person name="Chen X."/>
        </authorList>
    </citation>
    <scope>NUCLEOTIDE SEQUENCE</scope>
    <source>
        <strain evidence="1">AG-1 IA</strain>
    </source>
</reference>
<keyword evidence="1" id="KW-0808">Transferase</keyword>
<name>A0A8H8SUR7_9AGAM</name>
<dbReference type="EMBL" id="CP059659">
    <property type="protein sequence ID" value="QRW17383.1"/>
    <property type="molecule type" value="Genomic_DNA"/>
</dbReference>
<dbReference type="Gene3D" id="3.30.559.10">
    <property type="entry name" value="Chloramphenicol acetyltransferase-like domain"/>
    <property type="match status" value="1"/>
</dbReference>
<organism evidence="1 2">
    <name type="scientific">Rhizoctonia solani</name>
    <dbReference type="NCBI Taxonomy" id="456999"/>
    <lineage>
        <taxon>Eukaryota</taxon>
        <taxon>Fungi</taxon>
        <taxon>Dikarya</taxon>
        <taxon>Basidiomycota</taxon>
        <taxon>Agaricomycotina</taxon>
        <taxon>Agaricomycetes</taxon>
        <taxon>Cantharellales</taxon>
        <taxon>Ceratobasidiaceae</taxon>
        <taxon>Rhizoctonia</taxon>
    </lineage>
</organism>